<gene>
    <name evidence="12" type="ORF">L596_017826</name>
</gene>
<dbReference type="GO" id="GO:0005634">
    <property type="term" value="C:nucleus"/>
    <property type="evidence" value="ECO:0007669"/>
    <property type="project" value="TreeGrafter"/>
</dbReference>
<evidence type="ECO:0000259" key="11">
    <source>
        <dbReference type="PROSITE" id="PS50011"/>
    </source>
</evidence>
<dbReference type="InterPro" id="IPR011009">
    <property type="entry name" value="Kinase-like_dom_sf"/>
</dbReference>
<comment type="catalytic activity">
    <reaction evidence="8">
        <text>L-seryl-[protein] + ATP = O-phospho-L-seryl-[protein] + ADP + H(+)</text>
        <dbReference type="Rhea" id="RHEA:17989"/>
        <dbReference type="Rhea" id="RHEA-COMP:9863"/>
        <dbReference type="Rhea" id="RHEA-COMP:11604"/>
        <dbReference type="ChEBI" id="CHEBI:15378"/>
        <dbReference type="ChEBI" id="CHEBI:29999"/>
        <dbReference type="ChEBI" id="CHEBI:30616"/>
        <dbReference type="ChEBI" id="CHEBI:83421"/>
        <dbReference type="ChEBI" id="CHEBI:456216"/>
        <dbReference type="EC" id="2.7.11.1"/>
    </reaction>
</comment>
<dbReference type="PROSITE" id="PS00108">
    <property type="entry name" value="PROTEIN_KINASE_ST"/>
    <property type="match status" value="1"/>
</dbReference>
<keyword evidence="4 9" id="KW-0547">Nucleotide-binding</keyword>
<keyword evidence="6 9" id="KW-0067">ATP-binding</keyword>
<dbReference type="PROSITE" id="PS00107">
    <property type="entry name" value="PROTEIN_KINASE_ATP"/>
    <property type="match status" value="1"/>
</dbReference>
<evidence type="ECO:0000256" key="10">
    <source>
        <dbReference type="RuleBase" id="RU000304"/>
    </source>
</evidence>
<dbReference type="GO" id="GO:0004674">
    <property type="term" value="F:protein serine/threonine kinase activity"/>
    <property type="evidence" value="ECO:0007669"/>
    <property type="project" value="UniProtKB-KW"/>
</dbReference>
<evidence type="ECO:0000256" key="4">
    <source>
        <dbReference type="ARBA" id="ARBA00022741"/>
    </source>
</evidence>
<evidence type="ECO:0000256" key="1">
    <source>
        <dbReference type="ARBA" id="ARBA00012513"/>
    </source>
</evidence>
<dbReference type="STRING" id="34508.A0A4U5N3L1"/>
<dbReference type="Gene3D" id="3.30.200.20">
    <property type="entry name" value="Phosphorylase Kinase, domain 1"/>
    <property type="match status" value="1"/>
</dbReference>
<evidence type="ECO:0000256" key="9">
    <source>
        <dbReference type="PROSITE-ProRule" id="PRU10141"/>
    </source>
</evidence>
<dbReference type="EMBL" id="AZBU02000005">
    <property type="protein sequence ID" value="TKR76722.1"/>
    <property type="molecule type" value="Genomic_DNA"/>
</dbReference>
<evidence type="ECO:0000256" key="3">
    <source>
        <dbReference type="ARBA" id="ARBA00022679"/>
    </source>
</evidence>
<dbReference type="SMART" id="SM00220">
    <property type="entry name" value="S_TKc"/>
    <property type="match status" value="1"/>
</dbReference>
<evidence type="ECO:0000313" key="13">
    <source>
        <dbReference type="Proteomes" id="UP000298663"/>
    </source>
</evidence>
<comment type="similarity">
    <text evidence="10">Belongs to the protein kinase superfamily.</text>
</comment>
<dbReference type="GO" id="GO:0005737">
    <property type="term" value="C:cytoplasm"/>
    <property type="evidence" value="ECO:0007669"/>
    <property type="project" value="TreeGrafter"/>
</dbReference>
<reference evidence="12 13" key="1">
    <citation type="journal article" date="2015" name="Genome Biol.">
        <title>Comparative genomics of Steinernema reveals deeply conserved gene regulatory networks.</title>
        <authorList>
            <person name="Dillman A.R."/>
            <person name="Macchietto M."/>
            <person name="Porter C.F."/>
            <person name="Rogers A."/>
            <person name="Williams B."/>
            <person name="Antoshechkin I."/>
            <person name="Lee M.M."/>
            <person name="Goodwin Z."/>
            <person name="Lu X."/>
            <person name="Lewis E.E."/>
            <person name="Goodrich-Blair H."/>
            <person name="Stock S.P."/>
            <person name="Adams B.J."/>
            <person name="Sternberg P.W."/>
            <person name="Mortazavi A."/>
        </authorList>
    </citation>
    <scope>NUCLEOTIDE SEQUENCE [LARGE SCALE GENOMIC DNA]</scope>
    <source>
        <strain evidence="12 13">ALL</strain>
    </source>
</reference>
<evidence type="ECO:0000256" key="6">
    <source>
        <dbReference type="ARBA" id="ARBA00022840"/>
    </source>
</evidence>
<accession>A0A4U5N3L1</accession>
<dbReference type="InterPro" id="IPR000719">
    <property type="entry name" value="Prot_kinase_dom"/>
</dbReference>
<dbReference type="GO" id="GO:0000245">
    <property type="term" value="P:spliceosomal complex assembly"/>
    <property type="evidence" value="ECO:0007669"/>
    <property type="project" value="TreeGrafter"/>
</dbReference>
<dbReference type="InterPro" id="IPR051334">
    <property type="entry name" value="SRPK"/>
</dbReference>
<dbReference type="PROSITE" id="PS50011">
    <property type="entry name" value="PROTEIN_KINASE_DOM"/>
    <property type="match status" value="1"/>
</dbReference>
<dbReference type="InterPro" id="IPR008271">
    <property type="entry name" value="Ser/Thr_kinase_AS"/>
</dbReference>
<name>A0A4U5N3L1_STECR</name>
<dbReference type="GO" id="GO:0050684">
    <property type="term" value="P:regulation of mRNA processing"/>
    <property type="evidence" value="ECO:0007669"/>
    <property type="project" value="TreeGrafter"/>
</dbReference>
<comment type="caution">
    <text evidence="12">The sequence shown here is derived from an EMBL/GenBank/DDBJ whole genome shotgun (WGS) entry which is preliminary data.</text>
</comment>
<dbReference type="InterPro" id="IPR017441">
    <property type="entry name" value="Protein_kinase_ATP_BS"/>
</dbReference>
<dbReference type="Proteomes" id="UP000298663">
    <property type="component" value="Unassembled WGS sequence"/>
</dbReference>
<evidence type="ECO:0000313" key="12">
    <source>
        <dbReference type="EMBL" id="TKR76722.1"/>
    </source>
</evidence>
<dbReference type="EC" id="2.7.11.1" evidence="1"/>
<evidence type="ECO:0000256" key="2">
    <source>
        <dbReference type="ARBA" id="ARBA00022527"/>
    </source>
</evidence>
<dbReference type="OrthoDB" id="2649at2759"/>
<dbReference type="PANTHER" id="PTHR47634">
    <property type="entry name" value="PROTEIN KINASE DOMAIN-CONTAINING PROTEIN-RELATED"/>
    <property type="match status" value="1"/>
</dbReference>
<evidence type="ECO:0000256" key="5">
    <source>
        <dbReference type="ARBA" id="ARBA00022777"/>
    </source>
</evidence>
<evidence type="ECO:0000256" key="7">
    <source>
        <dbReference type="ARBA" id="ARBA00047899"/>
    </source>
</evidence>
<dbReference type="SUPFAM" id="SSF56112">
    <property type="entry name" value="Protein kinase-like (PK-like)"/>
    <property type="match status" value="1"/>
</dbReference>
<keyword evidence="3" id="KW-0808">Transferase</keyword>
<feature type="domain" description="Protein kinase" evidence="11">
    <location>
        <begin position="27"/>
        <end position="404"/>
    </location>
</feature>
<sequence length="489" mass="56072">MEQEAAEDYAHHGLYHACIGEVIHKRYHVIRKVGWGNFSTVWLTWDSRRKRFAALKIAKSQKDYTQTALDEAKMLKLIAKRAAEFEKDPPTNWDVFLGKNHVVKYFDNFRIKGAPDPTTGKRLVHYCIVTEILGESMLTLLHHTKYRGLHGDVLYRFCKESLRGLAFLHHIGVIHTDIKPENILVVKDDKEICDDALDILDMIKHGELLPAEAICSVGIPDNVQAWHKTRSYGKRQNYDLTVFQGTVSPTIDVDKLEIAITTYRDSIGELENGPEYKIADLGNACYNWQHFTENIQTLQYQSPETLFGSGYDSTADIFSLGCTIYELAVGEFLFEPRHCEDDRLTKEQSHLLLMQEVLGPIPFHVFAHGSLFKKTLEDGNLLGAIISRPSNSLELQEILHSQYLWDIRSAFKLTAFLLPMLRWIAKTARRRSNAYATNGCVAKETRSGRPLYRPSVIMYCLTYYALCLFGNKSELRETLRCLFPFKLLE</sequence>
<dbReference type="Gene3D" id="1.10.510.10">
    <property type="entry name" value="Transferase(Phosphotransferase) domain 1"/>
    <property type="match status" value="1"/>
</dbReference>
<keyword evidence="13" id="KW-1185">Reference proteome</keyword>
<comment type="catalytic activity">
    <reaction evidence="7">
        <text>L-threonyl-[protein] + ATP = O-phospho-L-threonyl-[protein] + ADP + H(+)</text>
        <dbReference type="Rhea" id="RHEA:46608"/>
        <dbReference type="Rhea" id="RHEA-COMP:11060"/>
        <dbReference type="Rhea" id="RHEA-COMP:11605"/>
        <dbReference type="ChEBI" id="CHEBI:15378"/>
        <dbReference type="ChEBI" id="CHEBI:30013"/>
        <dbReference type="ChEBI" id="CHEBI:30616"/>
        <dbReference type="ChEBI" id="CHEBI:61977"/>
        <dbReference type="ChEBI" id="CHEBI:456216"/>
        <dbReference type="EC" id="2.7.11.1"/>
    </reaction>
</comment>
<organism evidence="12 13">
    <name type="scientific">Steinernema carpocapsae</name>
    <name type="common">Entomopathogenic nematode</name>
    <dbReference type="NCBI Taxonomy" id="34508"/>
    <lineage>
        <taxon>Eukaryota</taxon>
        <taxon>Metazoa</taxon>
        <taxon>Ecdysozoa</taxon>
        <taxon>Nematoda</taxon>
        <taxon>Chromadorea</taxon>
        <taxon>Rhabditida</taxon>
        <taxon>Tylenchina</taxon>
        <taxon>Panagrolaimomorpha</taxon>
        <taxon>Strongyloidoidea</taxon>
        <taxon>Steinernematidae</taxon>
        <taxon>Steinernema</taxon>
    </lineage>
</organism>
<dbReference type="GO" id="GO:0005524">
    <property type="term" value="F:ATP binding"/>
    <property type="evidence" value="ECO:0007669"/>
    <property type="project" value="UniProtKB-UniRule"/>
</dbReference>
<dbReference type="PANTHER" id="PTHR47634:SF9">
    <property type="entry name" value="PROTEIN KINASE DOMAIN-CONTAINING PROTEIN-RELATED"/>
    <property type="match status" value="1"/>
</dbReference>
<evidence type="ECO:0000256" key="8">
    <source>
        <dbReference type="ARBA" id="ARBA00048679"/>
    </source>
</evidence>
<keyword evidence="2 10" id="KW-0723">Serine/threonine-protein kinase</keyword>
<feature type="binding site" evidence="9">
    <location>
        <position position="56"/>
    </location>
    <ligand>
        <name>ATP</name>
        <dbReference type="ChEBI" id="CHEBI:30616"/>
    </ligand>
</feature>
<dbReference type="Pfam" id="PF00069">
    <property type="entry name" value="Pkinase"/>
    <property type="match status" value="2"/>
</dbReference>
<dbReference type="AlphaFoldDB" id="A0A4U5N3L1"/>
<proteinExistence type="inferred from homology"/>
<protein>
    <recommendedName>
        <fullName evidence="1">non-specific serine/threonine protein kinase</fullName>
        <ecNumber evidence="1">2.7.11.1</ecNumber>
    </recommendedName>
</protein>
<reference evidence="12 13" key="2">
    <citation type="journal article" date="2019" name="G3 (Bethesda)">
        <title>Hybrid Assembly of the Genome of the Entomopathogenic Nematode Steinernema carpocapsae Identifies the X-Chromosome.</title>
        <authorList>
            <person name="Serra L."/>
            <person name="Macchietto M."/>
            <person name="Macias-Munoz A."/>
            <person name="McGill C.J."/>
            <person name="Rodriguez I.M."/>
            <person name="Rodriguez B."/>
            <person name="Murad R."/>
            <person name="Mortazavi A."/>
        </authorList>
    </citation>
    <scope>NUCLEOTIDE SEQUENCE [LARGE SCALE GENOMIC DNA]</scope>
    <source>
        <strain evidence="12 13">ALL</strain>
    </source>
</reference>
<keyword evidence="5" id="KW-0418">Kinase</keyword>